<proteinExistence type="predicted"/>
<dbReference type="Gene3D" id="3.30.70.270">
    <property type="match status" value="1"/>
</dbReference>
<evidence type="ECO:0000313" key="2">
    <source>
        <dbReference type="EMBL" id="KAB5552989.1"/>
    </source>
</evidence>
<dbReference type="InterPro" id="IPR043128">
    <property type="entry name" value="Rev_trsase/Diguanyl_cyclase"/>
</dbReference>
<dbReference type="AlphaFoldDB" id="A0A5N5MD83"/>
<keyword evidence="3" id="KW-1185">Reference proteome</keyword>
<dbReference type="Proteomes" id="UP000326939">
    <property type="component" value="Chromosome 6"/>
</dbReference>
<evidence type="ECO:0000313" key="3">
    <source>
        <dbReference type="Proteomes" id="UP000326939"/>
    </source>
</evidence>
<feature type="region of interest" description="Disordered" evidence="1">
    <location>
        <begin position="1"/>
        <end position="23"/>
    </location>
</feature>
<reference evidence="3" key="1">
    <citation type="journal article" date="2019" name="Gigascience">
        <title>De novo genome assembly of the endangered Acer yangbiense, a plant species with extremely small populations endemic to Yunnan Province, China.</title>
        <authorList>
            <person name="Yang J."/>
            <person name="Wariss H.M."/>
            <person name="Tao L."/>
            <person name="Zhang R."/>
            <person name="Yun Q."/>
            <person name="Hollingsworth P."/>
            <person name="Dao Z."/>
            <person name="Luo G."/>
            <person name="Guo H."/>
            <person name="Ma Y."/>
            <person name="Sun W."/>
        </authorList>
    </citation>
    <scope>NUCLEOTIDE SEQUENCE [LARGE SCALE GENOMIC DNA]</scope>
    <source>
        <strain evidence="3">cv. br00</strain>
    </source>
</reference>
<organism evidence="2 3">
    <name type="scientific">Salix brachista</name>
    <dbReference type="NCBI Taxonomy" id="2182728"/>
    <lineage>
        <taxon>Eukaryota</taxon>
        <taxon>Viridiplantae</taxon>
        <taxon>Streptophyta</taxon>
        <taxon>Embryophyta</taxon>
        <taxon>Tracheophyta</taxon>
        <taxon>Spermatophyta</taxon>
        <taxon>Magnoliopsida</taxon>
        <taxon>eudicotyledons</taxon>
        <taxon>Gunneridae</taxon>
        <taxon>Pentapetalae</taxon>
        <taxon>rosids</taxon>
        <taxon>fabids</taxon>
        <taxon>Malpighiales</taxon>
        <taxon>Salicaceae</taxon>
        <taxon>Saliceae</taxon>
        <taxon>Salix</taxon>
    </lineage>
</organism>
<protein>
    <recommendedName>
        <fullName evidence="4">Condensation domain-containing protein</fullName>
    </recommendedName>
</protein>
<dbReference type="SUPFAM" id="SSF52777">
    <property type="entry name" value="CoA-dependent acyltransferases"/>
    <property type="match status" value="1"/>
</dbReference>
<dbReference type="SUPFAM" id="SSF56672">
    <property type="entry name" value="DNA/RNA polymerases"/>
    <property type="match status" value="1"/>
</dbReference>
<dbReference type="InterPro" id="IPR043502">
    <property type="entry name" value="DNA/RNA_pol_sf"/>
</dbReference>
<gene>
    <name evidence="2" type="ORF">DKX38_010300</name>
</gene>
<dbReference type="PANTHER" id="PTHR34375:SF2">
    <property type="entry name" value="GATA ZINC FINGER PROTEIN"/>
    <property type="match status" value="1"/>
</dbReference>
<name>A0A5N5MD83_9ROSI</name>
<comment type="caution">
    <text evidence="2">The sequence shown here is derived from an EMBL/GenBank/DDBJ whole genome shotgun (WGS) entry which is preliminary data.</text>
</comment>
<accession>A0A5N5MD83</accession>
<dbReference type="PANTHER" id="PTHR34375">
    <property type="entry name" value="GATA ZINC FINGER PROTEIN-RELATED"/>
    <property type="match status" value="1"/>
</dbReference>
<evidence type="ECO:0000256" key="1">
    <source>
        <dbReference type="SAM" id="MobiDB-lite"/>
    </source>
</evidence>
<dbReference type="Gene3D" id="3.30.559.10">
    <property type="entry name" value="Chloramphenicol acetyltransferase-like domain"/>
    <property type="match status" value="1"/>
</dbReference>
<dbReference type="InterPro" id="IPR023213">
    <property type="entry name" value="CAT-like_dom_sf"/>
</dbReference>
<sequence>MPNHDQDQLDPIPQAPEPKARPVGATEYSWCRSVPLGTGITVLALLLSKQPNIHLLQTTLDTLQNSRPLLRTKLRFNSATNTFSFITPPAPHVRIQPLDLSSTADIISNNDQNIDPYHVILEHELNKNSWSTYLDQSSDAETNVFFITLYTLSENRWAVVLRLHTSTCDRAAAVGLLRELLVLMGGENQGGIAEEYENEVEVSLGIEDYIPRGKGNKPFWARGIDMLGYSLNSFRLSNLDFVDADSPRGSRVARLQLDSDDTQKLLDVLVYGDKVEAHPSKVKAMVKWSRPSNNKSLRGFLGLTGRFVNRHQTIAIPLTSLPEKCGFSWDKSAEDAFKN</sequence>
<evidence type="ECO:0008006" key="4">
    <source>
        <dbReference type="Google" id="ProtNLM"/>
    </source>
</evidence>
<dbReference type="EMBL" id="VDCV01000006">
    <property type="protein sequence ID" value="KAB5552989.1"/>
    <property type="molecule type" value="Genomic_DNA"/>
</dbReference>